<dbReference type="InterPro" id="IPR050457">
    <property type="entry name" value="ZnFinger_BTB_dom_contain"/>
</dbReference>
<dbReference type="PANTHER" id="PTHR46105">
    <property type="entry name" value="AGAP004733-PA"/>
    <property type="match status" value="1"/>
</dbReference>
<feature type="compositionally biased region" description="Polar residues" evidence="1">
    <location>
        <begin position="148"/>
        <end position="160"/>
    </location>
</feature>
<dbReference type="Gene3D" id="3.30.710.10">
    <property type="entry name" value="Potassium Channel Kv1.1, Chain A"/>
    <property type="match status" value="1"/>
</dbReference>
<dbReference type="OrthoDB" id="45365at2759"/>
<reference evidence="3" key="2">
    <citation type="submission" date="2018-11" db="EMBL/GenBank/DDBJ databases">
        <title>Trombidioid mite genomics.</title>
        <authorList>
            <person name="Dong X."/>
        </authorList>
    </citation>
    <scope>NUCLEOTIDE SEQUENCE</scope>
    <source>
        <strain evidence="3">UoL-WK</strain>
    </source>
</reference>
<dbReference type="EMBL" id="NCKU01003866">
    <property type="protein sequence ID" value="RWS06799.1"/>
    <property type="molecule type" value="Genomic_DNA"/>
</dbReference>
<dbReference type="STRING" id="1965070.A0A3S3P2F6"/>
<dbReference type="Proteomes" id="UP000285301">
    <property type="component" value="Unassembled WGS sequence"/>
</dbReference>
<evidence type="ECO:0000313" key="4">
    <source>
        <dbReference type="EMBL" id="RWS06799.1"/>
    </source>
</evidence>
<accession>A0A3S3P2F6</accession>
<feature type="region of interest" description="Disordered" evidence="1">
    <location>
        <begin position="174"/>
        <end position="197"/>
    </location>
</feature>
<evidence type="ECO:0000259" key="2">
    <source>
        <dbReference type="PROSITE" id="PS50097"/>
    </source>
</evidence>
<sequence length="448" mass="50788">MFVFKRTKRVTVMKNIKRMYDEQKLCDFELIAGDRSLKCHKMVIAAFSEWFQDWLLRDSNCASLKLPLSFTFENVKAILDYIYSGEFTLNKRNDLSSLVSKAAEIGITIDPKQLDIVIVKKPKASDKPSTNTKENAPQRDQTKENASKETNATVANSQISDQIQPVLNSTEIFSSNQSPEQNLKRDNTKNSNANKLAAQTQRASFEFRAIPLNQTVTNANLISNSPKIVSEIGKSRVSIPDSNIEKRKVDTGNCNSVVKDPAKNHPPLMEIEPNVIETEKSNKGMKIPSVSPLAAVNSLLEEETISDDFFPFSQIIPPEDVSPRNSGEMEAQAGNISKTNTPKTTKCPIQGCRNRFEKERELRNHVRRCHEKKSFPCPVCKKRYDRGKNFSQHMLNKHPDYMKSRYAAKKQGEGNETMETEADFIMNCTPEDIQVNVEPCIYDSQLFY</sequence>
<evidence type="ECO:0000313" key="6">
    <source>
        <dbReference type="Proteomes" id="UP000285301"/>
    </source>
</evidence>
<organism evidence="3 6">
    <name type="scientific">Dinothrombium tinctorium</name>
    <dbReference type="NCBI Taxonomy" id="1965070"/>
    <lineage>
        <taxon>Eukaryota</taxon>
        <taxon>Metazoa</taxon>
        <taxon>Ecdysozoa</taxon>
        <taxon>Arthropoda</taxon>
        <taxon>Chelicerata</taxon>
        <taxon>Arachnida</taxon>
        <taxon>Acari</taxon>
        <taxon>Acariformes</taxon>
        <taxon>Trombidiformes</taxon>
        <taxon>Prostigmata</taxon>
        <taxon>Anystina</taxon>
        <taxon>Parasitengona</taxon>
        <taxon>Trombidioidea</taxon>
        <taxon>Trombidiidae</taxon>
        <taxon>Dinothrombium</taxon>
    </lineage>
</organism>
<dbReference type="SUPFAM" id="SSF54695">
    <property type="entry name" value="POZ domain"/>
    <property type="match status" value="1"/>
</dbReference>
<protein>
    <submittedName>
        <fullName evidence="3">Protein tramtrack: alpha-like isoform</fullName>
    </submittedName>
</protein>
<dbReference type="EMBL" id="NCKU01003865">
    <property type="protein sequence ID" value="RWS06802.1"/>
    <property type="molecule type" value="Genomic_DNA"/>
</dbReference>
<dbReference type="SMART" id="SM00355">
    <property type="entry name" value="ZnF_C2H2"/>
    <property type="match status" value="2"/>
</dbReference>
<dbReference type="PROSITE" id="PS00028">
    <property type="entry name" value="ZINC_FINGER_C2H2_1"/>
    <property type="match status" value="2"/>
</dbReference>
<feature type="domain" description="BTB" evidence="2">
    <location>
        <begin position="26"/>
        <end position="91"/>
    </location>
</feature>
<dbReference type="CDD" id="cd18186">
    <property type="entry name" value="BTB_POZ_ZBTB_KLHL-like"/>
    <property type="match status" value="1"/>
</dbReference>
<dbReference type="EMBL" id="NCKU01006260">
    <property type="protein sequence ID" value="RWS03688.1"/>
    <property type="molecule type" value="Genomic_DNA"/>
</dbReference>
<evidence type="ECO:0000256" key="1">
    <source>
        <dbReference type="SAM" id="MobiDB-lite"/>
    </source>
</evidence>
<dbReference type="Pfam" id="PF00651">
    <property type="entry name" value="BTB"/>
    <property type="match status" value="1"/>
</dbReference>
<dbReference type="InterPro" id="IPR000210">
    <property type="entry name" value="BTB/POZ_dom"/>
</dbReference>
<gene>
    <name evidence="5" type="ORF">B4U79_16179</name>
    <name evidence="4" type="ORF">B4U79_16180</name>
    <name evidence="3" type="ORF">B4U79_16487</name>
</gene>
<reference evidence="3 6" key="1">
    <citation type="journal article" date="2018" name="Gigascience">
        <title>Genomes of trombidid mites reveal novel predicted allergens and laterally-transferred genes associated with secondary metabolism.</title>
        <authorList>
            <person name="Dong X."/>
            <person name="Chaisiri K."/>
            <person name="Xia D."/>
            <person name="Armstrong S.D."/>
            <person name="Fang Y."/>
            <person name="Donnelly M.J."/>
            <person name="Kadowaki T."/>
            <person name="McGarry J.W."/>
            <person name="Darby A.C."/>
            <person name="Makepeace B.L."/>
        </authorList>
    </citation>
    <scope>NUCLEOTIDE SEQUENCE [LARGE SCALE GENOMIC DNA]</scope>
    <source>
        <strain evidence="3">UoL-WK</strain>
    </source>
</reference>
<dbReference type="PROSITE" id="PS50097">
    <property type="entry name" value="BTB"/>
    <property type="match status" value="1"/>
</dbReference>
<feature type="compositionally biased region" description="Basic and acidic residues" evidence="1">
    <location>
        <begin position="136"/>
        <end position="147"/>
    </location>
</feature>
<dbReference type="SMART" id="SM00225">
    <property type="entry name" value="BTB"/>
    <property type="match status" value="1"/>
</dbReference>
<evidence type="ECO:0000313" key="5">
    <source>
        <dbReference type="EMBL" id="RWS06802.1"/>
    </source>
</evidence>
<dbReference type="PANTHER" id="PTHR46105:SF28">
    <property type="entry name" value="ZINC FINGER PROTEIN 37-LIKE"/>
    <property type="match status" value="1"/>
</dbReference>
<proteinExistence type="predicted"/>
<dbReference type="InterPro" id="IPR013087">
    <property type="entry name" value="Znf_C2H2_type"/>
</dbReference>
<dbReference type="GO" id="GO:0000978">
    <property type="term" value="F:RNA polymerase II cis-regulatory region sequence-specific DNA binding"/>
    <property type="evidence" value="ECO:0007669"/>
    <property type="project" value="TreeGrafter"/>
</dbReference>
<dbReference type="AlphaFoldDB" id="A0A3S3P2F6"/>
<keyword evidence="6" id="KW-1185">Reference proteome</keyword>
<dbReference type="InterPro" id="IPR011333">
    <property type="entry name" value="SKP1/BTB/POZ_sf"/>
</dbReference>
<feature type="region of interest" description="Disordered" evidence="1">
    <location>
        <begin position="121"/>
        <end position="160"/>
    </location>
</feature>
<dbReference type="Gene3D" id="3.30.160.60">
    <property type="entry name" value="Classic Zinc Finger"/>
    <property type="match status" value="1"/>
</dbReference>
<dbReference type="GO" id="GO:0000981">
    <property type="term" value="F:DNA-binding transcription factor activity, RNA polymerase II-specific"/>
    <property type="evidence" value="ECO:0007669"/>
    <property type="project" value="TreeGrafter"/>
</dbReference>
<name>A0A3S3P2F6_9ACAR</name>
<comment type="caution">
    <text evidence="3">The sequence shown here is derived from an EMBL/GenBank/DDBJ whole genome shotgun (WGS) entry which is preliminary data.</text>
</comment>
<evidence type="ECO:0000313" key="3">
    <source>
        <dbReference type="EMBL" id="RWS03688.1"/>
    </source>
</evidence>